<dbReference type="SUPFAM" id="SSF89447">
    <property type="entry name" value="AbrB/MazE/MraZ-like"/>
    <property type="match status" value="1"/>
</dbReference>
<dbReference type="InterPro" id="IPR007159">
    <property type="entry name" value="SpoVT-AbrB_dom"/>
</dbReference>
<dbReference type="SMART" id="SM00966">
    <property type="entry name" value="SpoVT_AbrB"/>
    <property type="match status" value="1"/>
</dbReference>
<dbReference type="GO" id="GO:0003677">
    <property type="term" value="F:DNA binding"/>
    <property type="evidence" value="ECO:0007669"/>
    <property type="project" value="InterPro"/>
</dbReference>
<protein>
    <recommendedName>
        <fullName evidence="1">SpoVT-AbrB domain-containing protein</fullName>
    </recommendedName>
</protein>
<dbReference type="NCBIfam" id="TIGR01439">
    <property type="entry name" value="lp_hng_hel_AbrB"/>
    <property type="match status" value="1"/>
</dbReference>
<sequence>MGKIEIDDRGRLTLPSKIRDSLNIKPGDRLTIKINQDNMITLQKNPSKKEIFENLVGCIKTPSEEKTTPESIKETWKMQQ</sequence>
<evidence type="ECO:0000259" key="1">
    <source>
        <dbReference type="PROSITE" id="PS51740"/>
    </source>
</evidence>
<comment type="caution">
    <text evidence="2">The sequence shown here is derived from an EMBL/GenBank/DDBJ whole genome shotgun (WGS) entry which is preliminary data.</text>
</comment>
<feature type="domain" description="SpoVT-AbrB" evidence="1">
    <location>
        <begin position="1"/>
        <end position="46"/>
    </location>
</feature>
<dbReference type="PROSITE" id="PS51740">
    <property type="entry name" value="SPOVT_ABRB"/>
    <property type="match status" value="1"/>
</dbReference>
<dbReference type="AlphaFoldDB" id="A0A0F9PRG2"/>
<dbReference type="InterPro" id="IPR037914">
    <property type="entry name" value="SpoVT-AbrB_sf"/>
</dbReference>
<dbReference type="Pfam" id="PF04014">
    <property type="entry name" value="MazE_antitoxin"/>
    <property type="match status" value="1"/>
</dbReference>
<organism evidence="2">
    <name type="scientific">marine sediment metagenome</name>
    <dbReference type="NCBI Taxonomy" id="412755"/>
    <lineage>
        <taxon>unclassified sequences</taxon>
        <taxon>metagenomes</taxon>
        <taxon>ecological metagenomes</taxon>
    </lineage>
</organism>
<name>A0A0F9PRG2_9ZZZZ</name>
<dbReference type="EMBL" id="LAZR01002113">
    <property type="protein sequence ID" value="KKN34320.1"/>
    <property type="molecule type" value="Genomic_DNA"/>
</dbReference>
<evidence type="ECO:0000313" key="2">
    <source>
        <dbReference type="EMBL" id="KKN34320.1"/>
    </source>
</evidence>
<gene>
    <name evidence="2" type="ORF">LCGC14_0794820</name>
</gene>
<reference evidence="2" key="1">
    <citation type="journal article" date="2015" name="Nature">
        <title>Complex archaea that bridge the gap between prokaryotes and eukaryotes.</title>
        <authorList>
            <person name="Spang A."/>
            <person name="Saw J.H."/>
            <person name="Jorgensen S.L."/>
            <person name="Zaremba-Niedzwiedzka K."/>
            <person name="Martijn J."/>
            <person name="Lind A.E."/>
            <person name="van Eijk R."/>
            <person name="Schleper C."/>
            <person name="Guy L."/>
            <person name="Ettema T.J."/>
        </authorList>
    </citation>
    <scope>NUCLEOTIDE SEQUENCE</scope>
</reference>
<dbReference type="Gene3D" id="2.10.260.10">
    <property type="match status" value="1"/>
</dbReference>
<proteinExistence type="predicted"/>
<accession>A0A0F9PRG2</accession>